<evidence type="ECO:0000259" key="8">
    <source>
        <dbReference type="Pfam" id="PF24827"/>
    </source>
</evidence>
<keyword evidence="4 5" id="KW-0862">Zinc</keyword>
<proteinExistence type="inferred from homology"/>
<dbReference type="GO" id="GO:0016788">
    <property type="term" value="F:hydrolase activity, acting on ester bonds"/>
    <property type="evidence" value="ECO:0007669"/>
    <property type="project" value="UniProtKB-UniRule"/>
</dbReference>
<evidence type="ECO:0000313" key="10">
    <source>
        <dbReference type="Proteomes" id="UP000315901"/>
    </source>
</evidence>
<dbReference type="InterPro" id="IPR016681">
    <property type="entry name" value="SuccinylGlu_desuccinylase"/>
</dbReference>
<dbReference type="NCBIfam" id="TIGR03242">
    <property type="entry name" value="arg_catab_astE"/>
    <property type="match status" value="1"/>
</dbReference>
<feature type="binding site" evidence="5">
    <location>
        <position position="61"/>
    </location>
    <ligand>
        <name>Zn(2+)</name>
        <dbReference type="ChEBI" id="CHEBI:29105"/>
    </ligand>
</feature>
<keyword evidence="10" id="KW-1185">Reference proteome</keyword>
<dbReference type="SUPFAM" id="SSF53187">
    <property type="entry name" value="Zn-dependent exopeptidases"/>
    <property type="match status" value="1"/>
</dbReference>
<evidence type="ECO:0000256" key="6">
    <source>
        <dbReference type="NCBIfam" id="TIGR03242"/>
    </source>
</evidence>
<reference evidence="9 10" key="1">
    <citation type="submission" date="2019-06" db="EMBL/GenBank/DDBJ databases">
        <title>A novel bacterium of genus Marinomonas, isolated from coastal sand.</title>
        <authorList>
            <person name="Huang H."/>
            <person name="Mo K."/>
            <person name="Hu Y."/>
        </authorList>
    </citation>
    <scope>NUCLEOTIDE SEQUENCE [LARGE SCALE GENOMIC DNA]</scope>
    <source>
        <strain evidence="9 10">HB171799</strain>
    </source>
</reference>
<evidence type="ECO:0000259" key="7">
    <source>
        <dbReference type="Pfam" id="PF04952"/>
    </source>
</evidence>
<evidence type="ECO:0000256" key="5">
    <source>
        <dbReference type="HAMAP-Rule" id="MF_00767"/>
    </source>
</evidence>
<sequence>MKAPDFDFLRYTLEQPDQISPSTFLFPSGRAHLEQVGVLRLEPRHPKPVNLVLSVGIHGNETAPIELVNRLVKDILSGAITLGVRLLVIIGHPHAIIRGERFVDVNLNRLFDGAYDRYEGMEVDRAQVLTEQLTAFYDAEPSFENFHYDLHTAIRGSRFERFAVHPYVGEAQYQVRQFGFLAAAGIEAVLLSHQPSTTFSYHSYKHHNAHAFTLELGKVRPFGENNLKRLQKMDTCLRTLVTAGGLLQARQEQLHIFSVVKVLVKDADDYQLHIASDEKNFTGFKQGFVLASSSAGEYAIEQDGDAIVFPNTNLPIGQRAGMVVRKANWQQLNKAW</sequence>
<dbReference type="HAMAP" id="MF_00767">
    <property type="entry name" value="Arg_catab_AstE"/>
    <property type="match status" value="1"/>
</dbReference>
<dbReference type="EC" id="3.5.1.96" evidence="5 6"/>
<dbReference type="Proteomes" id="UP000315901">
    <property type="component" value="Unassembled WGS sequence"/>
</dbReference>
<dbReference type="EMBL" id="VFRR01000020">
    <property type="protein sequence ID" value="TPE50335.1"/>
    <property type="molecule type" value="Genomic_DNA"/>
</dbReference>
<gene>
    <name evidence="5 9" type="primary">astE</name>
    <name evidence="9" type="ORF">FJM67_10725</name>
</gene>
<dbReference type="AlphaFoldDB" id="A0A501WPT5"/>
<feature type="binding site" evidence="5">
    <location>
        <position position="151"/>
    </location>
    <ligand>
        <name>Zn(2+)</name>
        <dbReference type="ChEBI" id="CHEBI:29105"/>
    </ligand>
</feature>
<comment type="pathway">
    <text evidence="5">Amino-acid degradation; L-arginine degradation via AST pathway; L-glutamate and succinate from L-arginine: step 5/5.</text>
</comment>
<dbReference type="Gene3D" id="3.40.630.10">
    <property type="entry name" value="Zn peptidases"/>
    <property type="match status" value="1"/>
</dbReference>
<keyword evidence="1 5" id="KW-0056">Arginine metabolism</keyword>
<dbReference type="GO" id="GO:0019544">
    <property type="term" value="P:L-arginine catabolic process to L-glutamate"/>
    <property type="evidence" value="ECO:0007669"/>
    <property type="project" value="UniProtKB-UniRule"/>
</dbReference>
<feature type="binding site" evidence="5">
    <location>
        <position position="58"/>
    </location>
    <ligand>
        <name>Zn(2+)</name>
        <dbReference type="ChEBI" id="CHEBI:29105"/>
    </ligand>
</feature>
<keyword evidence="3 5" id="KW-0378">Hydrolase</keyword>
<protein>
    <recommendedName>
        <fullName evidence="5 6">Succinylglutamate desuccinylase</fullName>
        <ecNumber evidence="5 6">3.5.1.96</ecNumber>
    </recommendedName>
</protein>
<comment type="similarity">
    <text evidence="5">Belongs to the AspA/AstE family. Succinylglutamate desuccinylase subfamily.</text>
</comment>
<dbReference type="PANTHER" id="PTHR15162:SF7">
    <property type="entry name" value="SUCCINYLGLUTAMATE DESUCCINYLASE"/>
    <property type="match status" value="1"/>
</dbReference>
<evidence type="ECO:0000256" key="2">
    <source>
        <dbReference type="ARBA" id="ARBA00022723"/>
    </source>
</evidence>
<dbReference type="PIRSF" id="PIRSF017020">
    <property type="entry name" value="AstE"/>
    <property type="match status" value="1"/>
</dbReference>
<comment type="function">
    <text evidence="5">Transforms N(2)-succinylglutamate into succinate and glutamate.</text>
</comment>
<evidence type="ECO:0000256" key="4">
    <source>
        <dbReference type="ARBA" id="ARBA00022833"/>
    </source>
</evidence>
<dbReference type="GO" id="GO:0008270">
    <property type="term" value="F:zinc ion binding"/>
    <property type="evidence" value="ECO:0007669"/>
    <property type="project" value="UniProtKB-UniRule"/>
</dbReference>
<dbReference type="GO" id="GO:0019545">
    <property type="term" value="P:L-arginine catabolic process to succinate"/>
    <property type="evidence" value="ECO:0007669"/>
    <property type="project" value="UniProtKB-UniRule"/>
</dbReference>
<dbReference type="Pfam" id="PF04952">
    <property type="entry name" value="AstE_AspA_hybrid"/>
    <property type="match status" value="1"/>
</dbReference>
<dbReference type="InterPro" id="IPR007036">
    <property type="entry name" value="Aste_AspA_hybrid_dom"/>
</dbReference>
<dbReference type="Pfam" id="PF24827">
    <property type="entry name" value="AstE_AspA_cat"/>
    <property type="match status" value="1"/>
</dbReference>
<dbReference type="UniPathway" id="UPA00185">
    <property type="reaction ID" value="UER00283"/>
</dbReference>
<name>A0A501WPT5_9GAMM</name>
<comment type="catalytic activity">
    <reaction evidence="5">
        <text>N-succinyl-L-glutamate + H2O = L-glutamate + succinate</text>
        <dbReference type="Rhea" id="RHEA:15169"/>
        <dbReference type="ChEBI" id="CHEBI:15377"/>
        <dbReference type="ChEBI" id="CHEBI:29985"/>
        <dbReference type="ChEBI" id="CHEBI:30031"/>
        <dbReference type="ChEBI" id="CHEBI:58763"/>
        <dbReference type="EC" id="3.5.1.96"/>
    </reaction>
</comment>
<comment type="caution">
    <text evidence="9">The sequence shown here is derived from an EMBL/GenBank/DDBJ whole genome shotgun (WGS) entry which is preliminary data.</text>
</comment>
<evidence type="ECO:0000256" key="1">
    <source>
        <dbReference type="ARBA" id="ARBA00022503"/>
    </source>
</evidence>
<evidence type="ECO:0000313" key="9">
    <source>
        <dbReference type="EMBL" id="TPE50335.1"/>
    </source>
</evidence>
<keyword evidence="2 5" id="KW-0479">Metal-binding</keyword>
<dbReference type="InterPro" id="IPR055438">
    <property type="entry name" value="AstE_AspA_cat"/>
</dbReference>
<dbReference type="PANTHER" id="PTHR15162">
    <property type="entry name" value="ASPARTOACYLASE"/>
    <property type="match status" value="1"/>
</dbReference>
<accession>A0A501WPT5</accession>
<feature type="domain" description="AstE/AspA barrel-sandwich hybrid" evidence="7">
    <location>
        <begin position="253"/>
        <end position="326"/>
    </location>
</feature>
<dbReference type="CDD" id="cd03855">
    <property type="entry name" value="M14_ASTE"/>
    <property type="match status" value="1"/>
</dbReference>
<feature type="domain" description="Succinylglutamate desuccinylase/Aspartoacylase catalytic" evidence="8">
    <location>
        <begin position="50"/>
        <end position="235"/>
    </location>
</feature>
<dbReference type="OrthoDB" id="5290473at2"/>
<feature type="active site" evidence="5">
    <location>
        <position position="215"/>
    </location>
</feature>
<dbReference type="InterPro" id="IPR050178">
    <property type="entry name" value="AspA/AstE_fam"/>
</dbReference>
<dbReference type="GO" id="GO:0009017">
    <property type="term" value="F:succinylglutamate desuccinylase activity"/>
    <property type="evidence" value="ECO:0007669"/>
    <property type="project" value="UniProtKB-UniRule"/>
</dbReference>
<organism evidence="9 10">
    <name type="scientific">Maribrevibacterium harenarium</name>
    <dbReference type="NCBI Taxonomy" id="2589817"/>
    <lineage>
        <taxon>Bacteria</taxon>
        <taxon>Pseudomonadati</taxon>
        <taxon>Pseudomonadota</taxon>
        <taxon>Gammaproteobacteria</taxon>
        <taxon>Oceanospirillales</taxon>
        <taxon>Oceanospirillaceae</taxon>
        <taxon>Maribrevibacterium</taxon>
    </lineage>
</organism>
<evidence type="ECO:0000256" key="3">
    <source>
        <dbReference type="ARBA" id="ARBA00022801"/>
    </source>
</evidence>
<comment type="cofactor">
    <cofactor evidence="5">
        <name>Zn(2+)</name>
        <dbReference type="ChEBI" id="CHEBI:29105"/>
    </cofactor>
    <text evidence="5">Binds 1 zinc ion per subunit.</text>
</comment>
<dbReference type="NCBIfam" id="NF003706">
    <property type="entry name" value="PRK05324.1"/>
    <property type="match status" value="1"/>
</dbReference>